<proteinExistence type="predicted"/>
<dbReference type="AlphaFoldDB" id="A0A1H9SLB8"/>
<protein>
    <submittedName>
        <fullName evidence="1">Uncharacterized protein</fullName>
    </submittedName>
</protein>
<sequence length="165" mass="18983">MERHEPHYLRKIIEEENLTKYASKAGVTSFQNSVVKTYMKGVNESQLAKKYEVTPNAIHEAIYGYVVACRRYLGKRTNSRKLPWIDRVEPENDFLEDVLNGKNKSKGAVEEALVEATRVAVSKSLNLAKIDKKNKDKYKSVVKQLRTVLDISMHLLEDIEDKLED</sequence>
<accession>A0A1H9SLB8</accession>
<dbReference type="RefSeq" id="WP_027421665.1">
    <property type="nucleotide sequence ID" value="NZ_FOGW01000012.1"/>
</dbReference>
<keyword evidence="2" id="KW-1185">Reference proteome</keyword>
<dbReference type="EMBL" id="FOGW01000012">
    <property type="protein sequence ID" value="SER85505.1"/>
    <property type="molecule type" value="Genomic_DNA"/>
</dbReference>
<name>A0A1H9SLB8_9FIRM</name>
<evidence type="ECO:0000313" key="2">
    <source>
        <dbReference type="Proteomes" id="UP000182471"/>
    </source>
</evidence>
<gene>
    <name evidence="1" type="ORF">SAMN02910429_01250</name>
</gene>
<reference evidence="2" key="1">
    <citation type="submission" date="2016-10" db="EMBL/GenBank/DDBJ databases">
        <authorList>
            <person name="Varghese N."/>
            <person name="Submissions S."/>
        </authorList>
    </citation>
    <scope>NUCLEOTIDE SEQUENCE [LARGE SCALE GENOMIC DNA]</scope>
    <source>
        <strain evidence="2">S1b</strain>
    </source>
</reference>
<dbReference type="Proteomes" id="UP000182471">
    <property type="component" value="Unassembled WGS sequence"/>
</dbReference>
<evidence type="ECO:0000313" key="1">
    <source>
        <dbReference type="EMBL" id="SER85505.1"/>
    </source>
</evidence>
<organism evidence="1 2">
    <name type="scientific">Lachnobacterium bovis</name>
    <dbReference type="NCBI Taxonomy" id="140626"/>
    <lineage>
        <taxon>Bacteria</taxon>
        <taxon>Bacillati</taxon>
        <taxon>Bacillota</taxon>
        <taxon>Clostridia</taxon>
        <taxon>Lachnospirales</taxon>
        <taxon>Lachnospiraceae</taxon>
        <taxon>Lachnobacterium</taxon>
    </lineage>
</organism>